<proteinExistence type="predicted"/>
<gene>
    <name evidence="1" type="ORF">CDAR_467491</name>
</gene>
<sequence>MQLHEMSQSKLQEMLVKYSLVEKRVISREGGITQGWGARSEGNIPNTKNCFSCREEMRRMSEPLIIKLVIFWKIELEPSVIEFDNTNQIVAFVMSKI</sequence>
<dbReference type="Proteomes" id="UP001054837">
    <property type="component" value="Unassembled WGS sequence"/>
</dbReference>
<dbReference type="EMBL" id="BPLQ01006612">
    <property type="protein sequence ID" value="GIY23955.1"/>
    <property type="molecule type" value="Genomic_DNA"/>
</dbReference>
<organism evidence="1 2">
    <name type="scientific">Caerostris darwini</name>
    <dbReference type="NCBI Taxonomy" id="1538125"/>
    <lineage>
        <taxon>Eukaryota</taxon>
        <taxon>Metazoa</taxon>
        <taxon>Ecdysozoa</taxon>
        <taxon>Arthropoda</taxon>
        <taxon>Chelicerata</taxon>
        <taxon>Arachnida</taxon>
        <taxon>Araneae</taxon>
        <taxon>Araneomorphae</taxon>
        <taxon>Entelegynae</taxon>
        <taxon>Araneoidea</taxon>
        <taxon>Araneidae</taxon>
        <taxon>Caerostris</taxon>
    </lineage>
</organism>
<evidence type="ECO:0000313" key="1">
    <source>
        <dbReference type="EMBL" id="GIY23955.1"/>
    </source>
</evidence>
<accession>A0AAV4RQF9</accession>
<reference evidence="1 2" key="1">
    <citation type="submission" date="2021-06" db="EMBL/GenBank/DDBJ databases">
        <title>Caerostris darwini draft genome.</title>
        <authorList>
            <person name="Kono N."/>
            <person name="Arakawa K."/>
        </authorList>
    </citation>
    <scope>NUCLEOTIDE SEQUENCE [LARGE SCALE GENOMIC DNA]</scope>
</reference>
<keyword evidence="2" id="KW-1185">Reference proteome</keyword>
<protein>
    <submittedName>
        <fullName evidence="1">Uncharacterized protein</fullName>
    </submittedName>
</protein>
<comment type="caution">
    <text evidence="1">The sequence shown here is derived from an EMBL/GenBank/DDBJ whole genome shotgun (WGS) entry which is preliminary data.</text>
</comment>
<evidence type="ECO:0000313" key="2">
    <source>
        <dbReference type="Proteomes" id="UP001054837"/>
    </source>
</evidence>
<name>A0AAV4RQF9_9ARAC</name>
<dbReference type="AlphaFoldDB" id="A0AAV4RQF9"/>